<proteinExistence type="predicted"/>
<evidence type="ECO:0000313" key="4">
    <source>
        <dbReference type="RefSeq" id="XP_008449322.2"/>
    </source>
</evidence>
<dbReference type="GeneID" id="103491235"/>
<evidence type="ECO:0000259" key="2">
    <source>
        <dbReference type="SMART" id="SM00181"/>
    </source>
</evidence>
<dbReference type="Proteomes" id="UP001652600">
    <property type="component" value="Chromosome 5"/>
</dbReference>
<gene>
    <name evidence="4" type="primary">LOC103491235</name>
</gene>
<dbReference type="PANTHER" id="PTHR33881:SF7">
    <property type="entry name" value="NEUROGENIC LOCUS NOTCH-LIKE PROTEIN"/>
    <property type="match status" value="1"/>
</dbReference>
<dbReference type="PANTHER" id="PTHR33881">
    <property type="entry name" value="NEUROGENIC LOCUS NOTCH-LIKE PROTEIN"/>
    <property type="match status" value="1"/>
</dbReference>
<dbReference type="FunCoup" id="A0A1S3BLS9">
    <property type="interactions" value="461"/>
</dbReference>
<dbReference type="eggNOG" id="ENOG502RY5E">
    <property type="taxonomic scope" value="Eukaryota"/>
</dbReference>
<sequence length="266" mass="29001">MKKSKSSQLPTTFAVSKTPNWVGFCLYHEAFSNIHMAISLFCDRWRVMASIVVALALLLVFQSAKADDFNDLLSPLLSPIFENVCKEVNCGKGTCKTSGNGSFSFECDCESGWKQTLFDDDDDDRNHFKFLPCIIPKCNLTHSCSSAPPPGIQTKPRINGTILDPCSWVDCGGGLCNKTSPLTYKCNCLEGYYNLLNITAFPCYKDCSIGMDCKELGIPVTNSPASTTSTSTTNNNAASGLFLKRGSLSTISSVVMYIATLLLLIK</sequence>
<evidence type="ECO:0000313" key="3">
    <source>
        <dbReference type="Proteomes" id="UP001652600"/>
    </source>
</evidence>
<reference evidence="4" key="1">
    <citation type="submission" date="2025-08" db="UniProtKB">
        <authorList>
            <consortium name="RefSeq"/>
        </authorList>
    </citation>
    <scope>IDENTIFICATION</scope>
    <source>
        <tissue evidence="4">Stem</tissue>
    </source>
</reference>
<dbReference type="InterPro" id="IPR000742">
    <property type="entry name" value="EGF"/>
</dbReference>
<protein>
    <submittedName>
        <fullName evidence="4">Uncharacterized protein LOC103491235</fullName>
    </submittedName>
</protein>
<keyword evidence="1" id="KW-0812">Transmembrane</keyword>
<accession>A0A1S3BLS9</accession>
<evidence type="ECO:0000256" key="1">
    <source>
        <dbReference type="SAM" id="Phobius"/>
    </source>
</evidence>
<dbReference type="AlphaFoldDB" id="A0A1S3BLS9"/>
<dbReference type="SMART" id="SM00181">
    <property type="entry name" value="EGF"/>
    <property type="match status" value="2"/>
</dbReference>
<feature type="domain" description="EGF-like" evidence="2">
    <location>
        <begin position="84"/>
        <end position="119"/>
    </location>
</feature>
<name>A0A1S3BLS9_CUCME</name>
<keyword evidence="3" id="KW-1185">Reference proteome</keyword>
<keyword evidence="1" id="KW-0472">Membrane</keyword>
<dbReference type="RefSeq" id="XP_008449322.2">
    <property type="nucleotide sequence ID" value="XM_008451100.3"/>
</dbReference>
<keyword evidence="1" id="KW-1133">Transmembrane helix</keyword>
<feature type="transmembrane region" description="Helical" evidence="1">
    <location>
        <begin position="246"/>
        <end position="265"/>
    </location>
</feature>
<dbReference type="InParanoid" id="A0A1S3BLS9"/>
<feature type="domain" description="EGF-like" evidence="2">
    <location>
        <begin position="165"/>
        <end position="208"/>
    </location>
</feature>
<organism evidence="3 4">
    <name type="scientific">Cucumis melo</name>
    <name type="common">Muskmelon</name>
    <dbReference type="NCBI Taxonomy" id="3656"/>
    <lineage>
        <taxon>Eukaryota</taxon>
        <taxon>Viridiplantae</taxon>
        <taxon>Streptophyta</taxon>
        <taxon>Embryophyta</taxon>
        <taxon>Tracheophyta</taxon>
        <taxon>Spermatophyta</taxon>
        <taxon>Magnoliopsida</taxon>
        <taxon>eudicotyledons</taxon>
        <taxon>Gunneridae</taxon>
        <taxon>Pentapetalae</taxon>
        <taxon>rosids</taxon>
        <taxon>fabids</taxon>
        <taxon>Cucurbitales</taxon>
        <taxon>Cucurbitaceae</taxon>
        <taxon>Benincaseae</taxon>
        <taxon>Cucumis</taxon>
    </lineage>
</organism>
<dbReference type="KEGG" id="cmo:103491235"/>